<gene>
    <name evidence="2" type="ORF">ASN18_3093</name>
</gene>
<sequence length="164" mass="19333">MIFIRYEDAPTEAAAIVDEVRAEFFPELVNVNIKIIYDLKARKSKGNLVLGRIQKANELNRLLSKDATINEEGYDFFLYLDKMVFTHVEKKDKVRIVRHQLRHIYIDPESVKNPYKLTIPDIRDFSIEMKLNKDDERWAERVMEVAMSLYETEKESNKPAFSMS</sequence>
<proteinExistence type="predicted"/>
<dbReference type="InterPro" id="IPR043998">
    <property type="entry name" value="Put_Metallopep"/>
</dbReference>
<protein>
    <recommendedName>
        <fullName evidence="1">Putative phage metallopeptidase domain-containing protein</fullName>
    </recommendedName>
</protein>
<accession>A0ABR5SBB3</accession>
<evidence type="ECO:0000259" key="1">
    <source>
        <dbReference type="Pfam" id="PF18894"/>
    </source>
</evidence>
<reference evidence="2 3" key="1">
    <citation type="submission" date="2015-11" db="EMBL/GenBank/DDBJ databases">
        <authorList>
            <person name="Lin W."/>
        </authorList>
    </citation>
    <scope>NUCLEOTIDE SEQUENCE [LARGE SCALE GENOMIC DNA]</scope>
    <source>
        <strain evidence="2 3">HCH-1</strain>
    </source>
</reference>
<evidence type="ECO:0000313" key="3">
    <source>
        <dbReference type="Proteomes" id="UP000060487"/>
    </source>
</evidence>
<dbReference type="Pfam" id="PF18894">
    <property type="entry name" value="PhageMetallopep"/>
    <property type="match status" value="1"/>
</dbReference>
<comment type="caution">
    <text evidence="2">The sequence shown here is derived from an EMBL/GenBank/DDBJ whole genome shotgun (WGS) entry which is preliminary data.</text>
</comment>
<name>A0ABR5SBB3_9BACT</name>
<dbReference type="RefSeq" id="WP_085053698.1">
    <property type="nucleotide sequence ID" value="NZ_LNQR01000124.1"/>
</dbReference>
<dbReference type="Proteomes" id="UP000060487">
    <property type="component" value="Unassembled WGS sequence"/>
</dbReference>
<keyword evidence="3" id="KW-1185">Reference proteome</keyword>
<feature type="domain" description="Putative phage metallopeptidase" evidence="1">
    <location>
        <begin position="5"/>
        <end position="140"/>
    </location>
</feature>
<dbReference type="EMBL" id="LNQR01000124">
    <property type="protein sequence ID" value="KWT76827.1"/>
    <property type="molecule type" value="Genomic_DNA"/>
</dbReference>
<evidence type="ECO:0000313" key="2">
    <source>
        <dbReference type="EMBL" id="KWT76827.1"/>
    </source>
</evidence>
<organism evidence="2 3">
    <name type="scientific">Candidatus Magnetominusculus xianensis</name>
    <dbReference type="NCBI Taxonomy" id="1748249"/>
    <lineage>
        <taxon>Bacteria</taxon>
        <taxon>Pseudomonadati</taxon>
        <taxon>Nitrospirota</taxon>
        <taxon>Nitrospiria</taxon>
        <taxon>Nitrospirales</taxon>
        <taxon>Nitrospiraceae</taxon>
        <taxon>Candidatus Magnetominusculus</taxon>
    </lineage>
</organism>